<gene>
    <name evidence="1" type="ORF">LPT13_04675</name>
</gene>
<dbReference type="EMBL" id="JAJMLW010000001">
    <property type="protein sequence ID" value="MCI2241650.1"/>
    <property type="molecule type" value="Genomic_DNA"/>
</dbReference>
<sequence length="137" mass="14540">MFEQDYLMRLLAEFAAAVRRSMERATGLRDPRGAAAMLEAAVGNAVEMDGETLLALAPESIASVLAVTGVDPHVTEYLARSLMLAARYRAEAGEPDAAALREAQARAIADAWGHDLDADAGDPVSVEAFLLRAEAGR</sequence>
<keyword evidence="2" id="KW-1185">Reference proteome</keyword>
<dbReference type="RefSeq" id="WP_242164007.1">
    <property type="nucleotide sequence ID" value="NZ_JAJMLW010000001.1"/>
</dbReference>
<reference evidence="1" key="1">
    <citation type="submission" date="2021-11" db="EMBL/GenBank/DDBJ databases">
        <title>A Novel Adlercreutzia Species, isolated from a Allomyrina dichotoma larva feces.</title>
        <authorList>
            <person name="Suh M.K."/>
        </authorList>
    </citation>
    <scope>NUCLEOTIDE SEQUENCE</scope>
    <source>
        <strain evidence="1">JBNU-10</strain>
    </source>
</reference>
<comment type="caution">
    <text evidence="1">The sequence shown here is derived from an EMBL/GenBank/DDBJ whole genome shotgun (WGS) entry which is preliminary data.</text>
</comment>
<organism evidence="1 2">
    <name type="scientific">Adlercreutzia faecimuris</name>
    <dbReference type="NCBI Taxonomy" id="2897341"/>
    <lineage>
        <taxon>Bacteria</taxon>
        <taxon>Bacillati</taxon>
        <taxon>Actinomycetota</taxon>
        <taxon>Coriobacteriia</taxon>
        <taxon>Eggerthellales</taxon>
        <taxon>Eggerthellaceae</taxon>
        <taxon>Adlercreutzia</taxon>
    </lineage>
</organism>
<evidence type="ECO:0000313" key="1">
    <source>
        <dbReference type="EMBL" id="MCI2241650.1"/>
    </source>
</evidence>
<accession>A0ABS9WGD9</accession>
<evidence type="ECO:0000313" key="2">
    <source>
        <dbReference type="Proteomes" id="UP001430755"/>
    </source>
</evidence>
<name>A0ABS9WGD9_9ACTN</name>
<protein>
    <recommendedName>
        <fullName evidence="3">TerB family tellurite resistance protein</fullName>
    </recommendedName>
</protein>
<dbReference type="Proteomes" id="UP001430755">
    <property type="component" value="Unassembled WGS sequence"/>
</dbReference>
<proteinExistence type="predicted"/>
<evidence type="ECO:0008006" key="3">
    <source>
        <dbReference type="Google" id="ProtNLM"/>
    </source>
</evidence>